<feature type="transmembrane region" description="Helical" evidence="1">
    <location>
        <begin position="145"/>
        <end position="165"/>
    </location>
</feature>
<organism evidence="2 3">
    <name type="scientific">Lophiostoma macrostomum CBS 122681</name>
    <dbReference type="NCBI Taxonomy" id="1314788"/>
    <lineage>
        <taxon>Eukaryota</taxon>
        <taxon>Fungi</taxon>
        <taxon>Dikarya</taxon>
        <taxon>Ascomycota</taxon>
        <taxon>Pezizomycotina</taxon>
        <taxon>Dothideomycetes</taxon>
        <taxon>Pleosporomycetidae</taxon>
        <taxon>Pleosporales</taxon>
        <taxon>Lophiostomataceae</taxon>
        <taxon>Lophiostoma</taxon>
    </lineage>
</organism>
<dbReference type="Proteomes" id="UP000799324">
    <property type="component" value="Unassembled WGS sequence"/>
</dbReference>
<keyword evidence="3" id="KW-1185">Reference proteome</keyword>
<feature type="transmembrane region" description="Helical" evidence="1">
    <location>
        <begin position="217"/>
        <end position="239"/>
    </location>
</feature>
<reference evidence="2" key="1">
    <citation type="journal article" date="2020" name="Stud. Mycol.">
        <title>101 Dothideomycetes genomes: a test case for predicting lifestyles and emergence of pathogens.</title>
        <authorList>
            <person name="Haridas S."/>
            <person name="Albert R."/>
            <person name="Binder M."/>
            <person name="Bloem J."/>
            <person name="Labutti K."/>
            <person name="Salamov A."/>
            <person name="Andreopoulos B."/>
            <person name="Baker S."/>
            <person name="Barry K."/>
            <person name="Bills G."/>
            <person name="Bluhm B."/>
            <person name="Cannon C."/>
            <person name="Castanera R."/>
            <person name="Culley D."/>
            <person name="Daum C."/>
            <person name="Ezra D."/>
            <person name="Gonzalez J."/>
            <person name="Henrissat B."/>
            <person name="Kuo A."/>
            <person name="Liang C."/>
            <person name="Lipzen A."/>
            <person name="Lutzoni F."/>
            <person name="Magnuson J."/>
            <person name="Mondo S."/>
            <person name="Nolan M."/>
            <person name="Ohm R."/>
            <person name="Pangilinan J."/>
            <person name="Park H.-J."/>
            <person name="Ramirez L."/>
            <person name="Alfaro M."/>
            <person name="Sun H."/>
            <person name="Tritt A."/>
            <person name="Yoshinaga Y."/>
            <person name="Zwiers L.-H."/>
            <person name="Turgeon B."/>
            <person name="Goodwin S."/>
            <person name="Spatafora J."/>
            <person name="Crous P."/>
            <person name="Grigoriev I."/>
        </authorList>
    </citation>
    <scope>NUCLEOTIDE SEQUENCE</scope>
    <source>
        <strain evidence="2">CBS 122681</strain>
    </source>
</reference>
<proteinExistence type="predicted"/>
<name>A0A6A6T1V4_9PLEO</name>
<dbReference type="EMBL" id="MU004393">
    <property type="protein sequence ID" value="KAF2652838.1"/>
    <property type="molecule type" value="Genomic_DNA"/>
</dbReference>
<feature type="non-terminal residue" evidence="2">
    <location>
        <position position="342"/>
    </location>
</feature>
<keyword evidence="1" id="KW-0812">Transmembrane</keyword>
<evidence type="ECO:0000313" key="2">
    <source>
        <dbReference type="EMBL" id="KAF2652838.1"/>
    </source>
</evidence>
<sequence length="342" mass="37874">LFVIGGDIVRTALAQVINDESRDVVVGFGFGWAQYAMSSLIPVFSGQRNVAPPPEIRDMQVMNMTAGHVRTNHSFVLSRLLRDLEKHVDSGSGKVGGLSVTIVDTMDDPTKKMELMEKFKYRGWPIGHVTMAAQMLLSLKAGGMVPIIFILAQILASCTLELPVWKKEKFAARRGGDDVYALMRGNGNRHVFIVRTKAPNSWNLEDMAAASIHDYDWYNWEGVAAVGLAIGWFVLFALACSVKDQAGWLLAVMTIGHIGNLFSAFYPRSPAGHGFHLDMNKKQTIANAKVMETLKELEVEHEGYGEKLLGTFFPGGLWDDDKNWWADRKNKNGGDSNKTVAK</sequence>
<gene>
    <name evidence="2" type="ORF">K491DRAFT_578340</name>
</gene>
<protein>
    <submittedName>
        <fullName evidence="2">Uncharacterized protein</fullName>
    </submittedName>
</protein>
<accession>A0A6A6T1V4</accession>
<feature type="non-terminal residue" evidence="2">
    <location>
        <position position="1"/>
    </location>
</feature>
<evidence type="ECO:0000256" key="1">
    <source>
        <dbReference type="SAM" id="Phobius"/>
    </source>
</evidence>
<keyword evidence="1" id="KW-0472">Membrane</keyword>
<feature type="transmembrane region" description="Helical" evidence="1">
    <location>
        <begin position="245"/>
        <end position="266"/>
    </location>
</feature>
<dbReference type="OrthoDB" id="1937642at2759"/>
<evidence type="ECO:0000313" key="3">
    <source>
        <dbReference type="Proteomes" id="UP000799324"/>
    </source>
</evidence>
<keyword evidence="1" id="KW-1133">Transmembrane helix</keyword>
<dbReference type="AlphaFoldDB" id="A0A6A6T1V4"/>